<dbReference type="RefSeq" id="WP_182125839.1">
    <property type="nucleotide sequence ID" value="NZ_JACGLS010000008.1"/>
</dbReference>
<keyword evidence="1" id="KW-1133">Transmembrane helix</keyword>
<keyword evidence="1" id="KW-0472">Membrane</keyword>
<proteinExistence type="predicted"/>
<feature type="transmembrane region" description="Helical" evidence="1">
    <location>
        <begin position="47"/>
        <end position="64"/>
    </location>
</feature>
<comment type="caution">
    <text evidence="2">The sequence shown here is derived from an EMBL/GenBank/DDBJ whole genome shotgun (WGS) entry which is preliminary data.</text>
</comment>
<evidence type="ECO:0000313" key="3">
    <source>
        <dbReference type="Proteomes" id="UP000563906"/>
    </source>
</evidence>
<sequence length="156" mass="18024">MILGLNRKIFGSIIFLLLVILYTHLTLPKPKILDEVNIFSIELILKHSQIILTIPLLIFGFYEVAKMLMDKKRFSLLAFIIIVLGLLVKMFNSIITGLIFPHFVKRNSGKISEVNLDILLMNYMDNLNVFSSYIFIITCFIAISIWLLLIIKHKLN</sequence>
<keyword evidence="3" id="KW-1185">Reference proteome</keyword>
<dbReference type="EMBL" id="JACGLS010000008">
    <property type="protein sequence ID" value="MBA6157337.1"/>
    <property type="molecule type" value="Genomic_DNA"/>
</dbReference>
<keyword evidence="1" id="KW-0812">Transmembrane</keyword>
<dbReference type="Proteomes" id="UP000563906">
    <property type="component" value="Unassembled WGS sequence"/>
</dbReference>
<reference evidence="2 3" key="1">
    <citation type="submission" date="2020-07" db="EMBL/GenBank/DDBJ databases">
        <title>Bacterium isolated from marine sediment.</title>
        <authorList>
            <person name="Shang D."/>
            <person name="Du Z.-J."/>
        </authorList>
    </citation>
    <scope>NUCLEOTIDE SEQUENCE [LARGE SCALE GENOMIC DNA]</scope>
    <source>
        <strain evidence="2 3">S7007</strain>
    </source>
</reference>
<gene>
    <name evidence="2" type="ORF">H3Z83_12535</name>
</gene>
<name>A0A839ARP3_9FLAO</name>
<evidence type="ECO:0000313" key="2">
    <source>
        <dbReference type="EMBL" id="MBA6157337.1"/>
    </source>
</evidence>
<dbReference type="AlphaFoldDB" id="A0A839ARP3"/>
<feature type="transmembrane region" description="Helical" evidence="1">
    <location>
        <begin position="76"/>
        <end position="100"/>
    </location>
</feature>
<accession>A0A839ARP3</accession>
<feature type="transmembrane region" description="Helical" evidence="1">
    <location>
        <begin position="9"/>
        <end position="27"/>
    </location>
</feature>
<organism evidence="2 3">
    <name type="scientific">Tenacibaculum pelagium</name>
    <dbReference type="NCBI Taxonomy" id="2759527"/>
    <lineage>
        <taxon>Bacteria</taxon>
        <taxon>Pseudomonadati</taxon>
        <taxon>Bacteroidota</taxon>
        <taxon>Flavobacteriia</taxon>
        <taxon>Flavobacteriales</taxon>
        <taxon>Flavobacteriaceae</taxon>
        <taxon>Tenacibaculum</taxon>
    </lineage>
</organism>
<protein>
    <submittedName>
        <fullName evidence="2">Uncharacterized protein</fullName>
    </submittedName>
</protein>
<feature type="transmembrane region" description="Helical" evidence="1">
    <location>
        <begin position="130"/>
        <end position="151"/>
    </location>
</feature>
<evidence type="ECO:0000256" key="1">
    <source>
        <dbReference type="SAM" id="Phobius"/>
    </source>
</evidence>